<dbReference type="EMBL" id="JH600070">
    <property type="protein sequence ID" value="EIJ44169.1"/>
    <property type="molecule type" value="Genomic_DNA"/>
</dbReference>
<keyword evidence="4" id="KW-1185">Reference proteome</keyword>
<dbReference type="InterPro" id="IPR010982">
    <property type="entry name" value="Lambda_DNA-bd_dom_sf"/>
</dbReference>
<evidence type="ECO:0000259" key="2">
    <source>
        <dbReference type="PROSITE" id="PS50943"/>
    </source>
</evidence>
<gene>
    <name evidence="3" type="ORF">BegalDRAFT_3351</name>
</gene>
<dbReference type="AlphaFoldDB" id="I3CKM6"/>
<dbReference type="InterPro" id="IPR001387">
    <property type="entry name" value="Cro/C1-type_HTH"/>
</dbReference>
<dbReference type="Proteomes" id="UP000005744">
    <property type="component" value="Unassembled WGS sequence"/>
</dbReference>
<dbReference type="eggNOG" id="COG1476">
    <property type="taxonomic scope" value="Bacteria"/>
</dbReference>
<dbReference type="PANTHER" id="PTHR46797">
    <property type="entry name" value="HTH-TYPE TRANSCRIPTIONAL REGULATOR"/>
    <property type="match status" value="1"/>
</dbReference>
<evidence type="ECO:0000313" key="4">
    <source>
        <dbReference type="Proteomes" id="UP000005744"/>
    </source>
</evidence>
<name>I3CKM6_9GAMM</name>
<keyword evidence="1" id="KW-0238">DNA-binding</keyword>
<dbReference type="SMART" id="SM00530">
    <property type="entry name" value="HTH_XRE"/>
    <property type="match status" value="1"/>
</dbReference>
<dbReference type="GO" id="GO:0005829">
    <property type="term" value="C:cytosol"/>
    <property type="evidence" value="ECO:0007669"/>
    <property type="project" value="TreeGrafter"/>
</dbReference>
<dbReference type="STRING" id="395493.BegalDRAFT_3351"/>
<feature type="domain" description="HTH cro/C1-type" evidence="2">
    <location>
        <begin position="7"/>
        <end position="61"/>
    </location>
</feature>
<dbReference type="SUPFAM" id="SSF47413">
    <property type="entry name" value="lambda repressor-like DNA-binding domains"/>
    <property type="match status" value="1"/>
</dbReference>
<dbReference type="Pfam" id="PF01381">
    <property type="entry name" value="HTH_3"/>
    <property type="match status" value="1"/>
</dbReference>
<evidence type="ECO:0000256" key="1">
    <source>
        <dbReference type="ARBA" id="ARBA00023125"/>
    </source>
</evidence>
<dbReference type="GO" id="GO:0003700">
    <property type="term" value="F:DNA-binding transcription factor activity"/>
    <property type="evidence" value="ECO:0007669"/>
    <property type="project" value="TreeGrafter"/>
</dbReference>
<dbReference type="GO" id="GO:0003677">
    <property type="term" value="F:DNA binding"/>
    <property type="evidence" value="ECO:0007669"/>
    <property type="project" value="UniProtKB-KW"/>
</dbReference>
<protein>
    <submittedName>
        <fullName evidence="3">Putative transcription factor, MBF1 like protein</fullName>
    </submittedName>
</protein>
<proteinExistence type="predicted"/>
<dbReference type="RefSeq" id="WP_002691998.1">
    <property type="nucleotide sequence ID" value="NZ_JH600070.1"/>
</dbReference>
<dbReference type="CDD" id="cd00093">
    <property type="entry name" value="HTH_XRE"/>
    <property type="match status" value="1"/>
</dbReference>
<sequence length="126" mass="14375">MLLHEKIQLMRTLKGWSQEEMAEKLSMSVSGYAKIERGATDITMSRLKSISEVLGVQLQDLFSQSGKVLINLGEIHGLNYSYIDTCNITESEKELAHKIESLELIVKQQTKEIDYLKNIIELMKSK</sequence>
<dbReference type="HOGENOM" id="CLU_066192_15_0_6"/>
<accession>I3CKM6</accession>
<dbReference type="PANTHER" id="PTHR46797:SF1">
    <property type="entry name" value="METHYLPHOSPHONATE SYNTHASE"/>
    <property type="match status" value="1"/>
</dbReference>
<dbReference type="OrthoDB" id="5678656at2"/>
<reference evidence="3 4" key="1">
    <citation type="submission" date="2011-11" db="EMBL/GenBank/DDBJ databases">
        <title>Improved High-Quality Draft sequence of Beggiatoa alba B18lD.</title>
        <authorList>
            <consortium name="US DOE Joint Genome Institute"/>
            <person name="Lucas S."/>
            <person name="Han J."/>
            <person name="Lapidus A."/>
            <person name="Cheng J.-F."/>
            <person name="Goodwin L."/>
            <person name="Pitluck S."/>
            <person name="Peters L."/>
            <person name="Mikhailova N."/>
            <person name="Held B."/>
            <person name="Detter J.C."/>
            <person name="Han C."/>
            <person name="Tapia R."/>
            <person name="Land M."/>
            <person name="Hauser L."/>
            <person name="Kyrpides N."/>
            <person name="Ivanova N."/>
            <person name="Pagani I."/>
            <person name="Samuel K."/>
            <person name="Teske A."/>
            <person name="Mueller J."/>
            <person name="Woyke T."/>
        </authorList>
    </citation>
    <scope>NUCLEOTIDE SEQUENCE [LARGE SCALE GENOMIC DNA]</scope>
    <source>
        <strain evidence="3 4">B18LD</strain>
    </source>
</reference>
<organism evidence="3 4">
    <name type="scientific">Beggiatoa alba B18LD</name>
    <dbReference type="NCBI Taxonomy" id="395493"/>
    <lineage>
        <taxon>Bacteria</taxon>
        <taxon>Pseudomonadati</taxon>
        <taxon>Pseudomonadota</taxon>
        <taxon>Gammaproteobacteria</taxon>
        <taxon>Thiotrichales</taxon>
        <taxon>Thiotrichaceae</taxon>
        <taxon>Beggiatoa</taxon>
    </lineage>
</organism>
<dbReference type="InterPro" id="IPR050807">
    <property type="entry name" value="TransReg_Diox_bact_type"/>
</dbReference>
<evidence type="ECO:0000313" key="3">
    <source>
        <dbReference type="EMBL" id="EIJ44169.1"/>
    </source>
</evidence>
<dbReference type="PROSITE" id="PS50943">
    <property type="entry name" value="HTH_CROC1"/>
    <property type="match status" value="1"/>
</dbReference>
<dbReference type="Gene3D" id="1.10.260.40">
    <property type="entry name" value="lambda repressor-like DNA-binding domains"/>
    <property type="match status" value="1"/>
</dbReference>